<organism evidence="2 3">
    <name type="scientific">Paragonimus skrjabini miyazakii</name>
    <dbReference type="NCBI Taxonomy" id="59628"/>
    <lineage>
        <taxon>Eukaryota</taxon>
        <taxon>Metazoa</taxon>
        <taxon>Spiralia</taxon>
        <taxon>Lophotrochozoa</taxon>
        <taxon>Platyhelminthes</taxon>
        <taxon>Trematoda</taxon>
        <taxon>Digenea</taxon>
        <taxon>Plagiorchiida</taxon>
        <taxon>Troglotremata</taxon>
        <taxon>Troglotrematidae</taxon>
        <taxon>Paragonimus</taxon>
    </lineage>
</organism>
<comment type="caution">
    <text evidence="2">The sequence shown here is derived from an EMBL/GenBank/DDBJ whole genome shotgun (WGS) entry which is preliminary data.</text>
</comment>
<sequence length="56" mass="6499">MLRRSSSTQDFPWPKSSFRATQKRINNKSGTFLDLQKTRETRDHKITLSCQVTLTG</sequence>
<gene>
    <name evidence="2" type="ORF">EG68_10286</name>
</gene>
<feature type="compositionally biased region" description="Polar residues" evidence="1">
    <location>
        <begin position="1"/>
        <end position="10"/>
    </location>
</feature>
<proteinExistence type="predicted"/>
<keyword evidence="3" id="KW-1185">Reference proteome</keyword>
<evidence type="ECO:0000256" key="1">
    <source>
        <dbReference type="SAM" id="MobiDB-lite"/>
    </source>
</evidence>
<evidence type="ECO:0000313" key="2">
    <source>
        <dbReference type="EMBL" id="KAF7241270.1"/>
    </source>
</evidence>
<dbReference type="EMBL" id="JTDE01007043">
    <property type="protein sequence ID" value="KAF7241270.1"/>
    <property type="molecule type" value="Genomic_DNA"/>
</dbReference>
<dbReference type="AlphaFoldDB" id="A0A8S9YJ76"/>
<name>A0A8S9YJ76_9TREM</name>
<dbReference type="Proteomes" id="UP000822476">
    <property type="component" value="Unassembled WGS sequence"/>
</dbReference>
<protein>
    <submittedName>
        <fullName evidence="2">Uncharacterized protein</fullName>
    </submittedName>
</protein>
<reference evidence="2" key="1">
    <citation type="submission" date="2019-07" db="EMBL/GenBank/DDBJ databases">
        <title>Annotation for the trematode Paragonimus miyazaki's.</title>
        <authorList>
            <person name="Choi Y.-J."/>
        </authorList>
    </citation>
    <scope>NUCLEOTIDE SEQUENCE</scope>
    <source>
        <strain evidence="2">Japan</strain>
    </source>
</reference>
<accession>A0A8S9YJ76</accession>
<evidence type="ECO:0000313" key="3">
    <source>
        <dbReference type="Proteomes" id="UP000822476"/>
    </source>
</evidence>
<feature type="region of interest" description="Disordered" evidence="1">
    <location>
        <begin position="1"/>
        <end position="22"/>
    </location>
</feature>